<evidence type="ECO:0000313" key="3">
    <source>
        <dbReference type="EMBL" id="BDZ46005.1"/>
    </source>
</evidence>
<dbReference type="Pfam" id="PF07516">
    <property type="entry name" value="SecA_SW"/>
    <property type="match status" value="1"/>
</dbReference>
<dbReference type="InterPro" id="IPR000185">
    <property type="entry name" value="SecA"/>
</dbReference>
<dbReference type="PANTHER" id="PTHR30612:SF0">
    <property type="entry name" value="CHLOROPLAST PROTEIN-TRANSPORTING ATPASE"/>
    <property type="match status" value="1"/>
</dbReference>
<sequence>MIEDVLDSHTGEGNSEDWDFDALWVELRTLYPMSITIDEVLAEAGSKGRVSREFIRREILSDAKLAYEKRETQLGSPAMRELERRVVLSVIDRRWRDHLYEMDYLKDGIGLRAMAQRDPLVEYQREGFALFQTMMGQIREETVGYLFNLEVEVTSSQNAPTGVIAQPTVAAKGLGASAAPVQNLSYSAPSDAGGVEVRNQRGQLERAATARAQQKEAEQTLAPTGGRFGQEQPPRRRLRRAPAGSVPPRRASLAPPLPAGRSASRTRLRRRPRRTAPHAAPPRRSSPAAAPSHSAGSSGPQQDGSRRSVLPSPESAC</sequence>
<evidence type="ECO:0000259" key="2">
    <source>
        <dbReference type="Pfam" id="PF07516"/>
    </source>
</evidence>
<feature type="compositionally biased region" description="Low complexity" evidence="1">
    <location>
        <begin position="282"/>
        <end position="300"/>
    </location>
</feature>
<organism evidence="3 4">
    <name type="scientific">Naasia aerilata</name>
    <dbReference type="NCBI Taxonomy" id="1162966"/>
    <lineage>
        <taxon>Bacteria</taxon>
        <taxon>Bacillati</taxon>
        <taxon>Actinomycetota</taxon>
        <taxon>Actinomycetes</taxon>
        <taxon>Micrococcales</taxon>
        <taxon>Microbacteriaceae</taxon>
        <taxon>Naasia</taxon>
    </lineage>
</organism>
<protein>
    <recommendedName>
        <fullName evidence="2">SecA Wing/Scaffold domain-containing protein</fullName>
    </recommendedName>
</protein>
<proteinExistence type="predicted"/>
<accession>A0ABN6XQY2</accession>
<feature type="domain" description="SecA Wing/Scaffold" evidence="2">
    <location>
        <begin position="2"/>
        <end position="149"/>
    </location>
</feature>
<feature type="compositionally biased region" description="Basic residues" evidence="1">
    <location>
        <begin position="264"/>
        <end position="276"/>
    </location>
</feature>
<evidence type="ECO:0000256" key="1">
    <source>
        <dbReference type="SAM" id="MobiDB-lite"/>
    </source>
</evidence>
<dbReference type="SUPFAM" id="SSF81886">
    <property type="entry name" value="Helical scaffold and wing domains of SecA"/>
    <property type="match status" value="1"/>
</dbReference>
<dbReference type="PANTHER" id="PTHR30612">
    <property type="entry name" value="SECA INNER MEMBRANE COMPONENT OF SEC PROTEIN SECRETION SYSTEM"/>
    <property type="match status" value="1"/>
</dbReference>
<dbReference type="InterPro" id="IPR011116">
    <property type="entry name" value="SecA_Wing/Scaffold"/>
</dbReference>
<reference evidence="4" key="1">
    <citation type="journal article" date="2019" name="Int. J. Syst. Evol. Microbiol.">
        <title>The Global Catalogue of Microorganisms (GCM) 10K type strain sequencing project: providing services to taxonomists for standard genome sequencing and annotation.</title>
        <authorList>
            <consortium name="The Broad Institute Genomics Platform"/>
            <consortium name="The Broad Institute Genome Sequencing Center for Infectious Disease"/>
            <person name="Wu L."/>
            <person name="Ma J."/>
        </authorList>
    </citation>
    <scope>NUCLEOTIDE SEQUENCE [LARGE SCALE GENOMIC DNA]</scope>
    <source>
        <strain evidence="4">NBRC 108725</strain>
    </source>
</reference>
<name>A0ABN6XQY2_9MICO</name>
<dbReference type="EMBL" id="AP027731">
    <property type="protein sequence ID" value="BDZ46005.1"/>
    <property type="molecule type" value="Genomic_DNA"/>
</dbReference>
<feature type="region of interest" description="Disordered" evidence="1">
    <location>
        <begin position="203"/>
        <end position="317"/>
    </location>
</feature>
<dbReference type="InterPro" id="IPR036266">
    <property type="entry name" value="SecA_Wing/Scaffold_sf"/>
</dbReference>
<dbReference type="Proteomes" id="UP001321498">
    <property type="component" value="Chromosome"/>
</dbReference>
<keyword evidence="4" id="KW-1185">Reference proteome</keyword>
<dbReference type="Gene3D" id="1.10.3060.10">
    <property type="entry name" value="Helical scaffold and wing domains of SecA"/>
    <property type="match status" value="1"/>
</dbReference>
<evidence type="ECO:0000313" key="4">
    <source>
        <dbReference type="Proteomes" id="UP001321498"/>
    </source>
</evidence>
<feature type="compositionally biased region" description="Low complexity" evidence="1">
    <location>
        <begin position="241"/>
        <end position="263"/>
    </location>
</feature>
<gene>
    <name evidence="3" type="ORF">GCM10025866_19140</name>
</gene>